<dbReference type="KEGG" id="raj:RA11412_1608"/>
<dbReference type="PANTHER" id="PTHR24094:SF15">
    <property type="entry name" value="AMP-DEPENDENT SYNTHETASE_LIGASE DOMAIN-CONTAINING PROTEIN-RELATED"/>
    <property type="match status" value="1"/>
</dbReference>
<gene>
    <name evidence="2" type="ORF">RA11412_1608</name>
</gene>
<dbReference type="InterPro" id="IPR011089">
    <property type="entry name" value="GmrSD_C"/>
</dbReference>
<protein>
    <recommendedName>
        <fullName evidence="1">GmrSD restriction endonucleases C-terminal domain-containing protein</fullName>
    </recommendedName>
</protein>
<evidence type="ECO:0000313" key="2">
    <source>
        <dbReference type="EMBL" id="BAV87907.1"/>
    </source>
</evidence>
<evidence type="ECO:0000313" key="3">
    <source>
        <dbReference type="Proteomes" id="UP000250241"/>
    </source>
</evidence>
<evidence type="ECO:0000259" key="1">
    <source>
        <dbReference type="Pfam" id="PF07510"/>
    </source>
</evidence>
<dbReference type="Proteomes" id="UP000250241">
    <property type="component" value="Chromosome"/>
</dbReference>
<proteinExistence type="predicted"/>
<organism evidence="2 3">
    <name type="scientific">Rothia aeria</name>
    <dbReference type="NCBI Taxonomy" id="172042"/>
    <lineage>
        <taxon>Bacteria</taxon>
        <taxon>Bacillati</taxon>
        <taxon>Actinomycetota</taxon>
        <taxon>Actinomycetes</taxon>
        <taxon>Micrococcales</taxon>
        <taxon>Micrococcaceae</taxon>
        <taxon>Rothia</taxon>
    </lineage>
</organism>
<name>A0A2Z5QZN5_9MICC</name>
<accession>A0A2Z5QZN5</accession>
<dbReference type="PANTHER" id="PTHR24094">
    <property type="entry name" value="SECRETED PROTEIN"/>
    <property type="match status" value="1"/>
</dbReference>
<keyword evidence="3" id="KW-1185">Reference proteome</keyword>
<feature type="domain" description="GmrSD restriction endonucleases C-terminal" evidence="1">
    <location>
        <begin position="122"/>
        <end position="258"/>
    </location>
</feature>
<dbReference type="RefSeq" id="WP_006887900.1">
    <property type="nucleotide sequence ID" value="NZ_CAUPAD010000002.1"/>
</dbReference>
<dbReference type="GeneID" id="93860971"/>
<dbReference type="AlphaFoldDB" id="A0A2Z5QZN5"/>
<reference evidence="2 3" key="1">
    <citation type="submission" date="2016-10" db="EMBL/GenBank/DDBJ databases">
        <title>Genome sequence of Rothia aeria strain JCM11412.</title>
        <authorList>
            <person name="Nambu T."/>
        </authorList>
    </citation>
    <scope>NUCLEOTIDE SEQUENCE [LARGE SCALE GENOMIC DNA]</scope>
    <source>
        <strain evidence="2 3">JCM 11412</strain>
    </source>
</reference>
<sequence length="278" mass="30511">MDPKKRRLLYTLIAIAVVILLIIAVIYVGRHGTGGLFEANPSASSSPNTGEEDEPDVKTETLQEVKNPYDAVDPTTALAPDLATVKKELSSLPVKERASKNGYSREQFGAAWEDVDKNGCNTRDDILRRDLTDVRFKAGTRACTVITGKLADPYTGKTIDFKRGKKTSSAVQIDHVVALSDAWQTGAQDIDEQKRRELANDPENLVASDGPANMQKSDSDASEWLPGNTAYRCTYVARQVHVKAKYKLWVTPDEKRAMENVLNSCKSTNPGKQKAAGK</sequence>
<dbReference type="EMBL" id="AP017895">
    <property type="protein sequence ID" value="BAV87907.1"/>
    <property type="molecule type" value="Genomic_DNA"/>
</dbReference>
<dbReference type="Pfam" id="PF07510">
    <property type="entry name" value="GmrSD_C"/>
    <property type="match status" value="1"/>
</dbReference>